<sequence length="108" mass="11942">MAFKRCLTLLLLVSCLAALVTARLDFPEAGPGSPRVRIIRSERTPQRGSVVVTASKDQSGRQAGVQYNHNLYTSRDGRGRIDAYANANRNFDQNRNNFGGGVQGSWRF</sequence>
<feature type="chain" id="PRO_5045022848" evidence="1">
    <location>
        <begin position="23"/>
        <end position="108"/>
    </location>
</feature>
<reference evidence="2" key="1">
    <citation type="journal article" date="1997" name="Nucleic Acids Res.">
        <title>tRNAscan-SE: a program for improved detection of transfer RNA genes in genomic sequence.</title>
        <authorList>
            <person name="Lowe T.M."/>
            <person name="Eddy S.R."/>
        </authorList>
    </citation>
    <scope>NUCLEOTIDE SEQUENCE [LARGE SCALE GENOMIC DNA]</scope>
</reference>
<dbReference type="RefSeq" id="XP_017862255.1">
    <property type="nucleotide sequence ID" value="XM_018006766.1"/>
</dbReference>
<reference evidence="2" key="2">
    <citation type="journal article" date="2016" name="G3 (Bethesda)">
        <title>Genome Evolution in Three Species of Cactophilic Drosophila.</title>
        <authorList>
            <person name="Sanchez-Flores A."/>
            <person name="Penazola F."/>
            <person name="Carpinteyro-Ponce J."/>
            <person name="Nazario-Yepiz N."/>
            <person name="Abreu-Goodger C."/>
            <person name="Machado C.A."/>
            <person name="Markow T.A."/>
        </authorList>
    </citation>
    <scope>NUCLEOTIDE SEQUENCE [LARGE SCALE GENOMIC DNA]</scope>
</reference>
<evidence type="ECO:0000313" key="2">
    <source>
        <dbReference type="Proteomes" id="UP000694904"/>
    </source>
</evidence>
<evidence type="ECO:0000256" key="1">
    <source>
        <dbReference type="SAM" id="SignalP"/>
    </source>
</evidence>
<proteinExistence type="predicted"/>
<name>A0ABM1P4W9_DROAR</name>
<dbReference type="RefSeq" id="XP_017862256.1">
    <property type="nucleotide sequence ID" value="XM_018006767.1"/>
</dbReference>
<reference evidence="3 4" key="3">
    <citation type="submission" date="2025-05" db="UniProtKB">
        <authorList>
            <consortium name="RefSeq"/>
        </authorList>
    </citation>
    <scope>IDENTIFICATION</scope>
    <source>
        <tissue evidence="3 4">Whole organism</tissue>
    </source>
</reference>
<keyword evidence="2" id="KW-1185">Reference proteome</keyword>
<dbReference type="Proteomes" id="UP000694904">
    <property type="component" value="Chromosome 4"/>
</dbReference>
<keyword evidence="1" id="KW-0732">Signal</keyword>
<organism evidence="2 3">
    <name type="scientific">Drosophila arizonae</name>
    <name type="common">Fruit fly</name>
    <dbReference type="NCBI Taxonomy" id="7263"/>
    <lineage>
        <taxon>Eukaryota</taxon>
        <taxon>Metazoa</taxon>
        <taxon>Ecdysozoa</taxon>
        <taxon>Arthropoda</taxon>
        <taxon>Hexapoda</taxon>
        <taxon>Insecta</taxon>
        <taxon>Pterygota</taxon>
        <taxon>Neoptera</taxon>
        <taxon>Endopterygota</taxon>
        <taxon>Diptera</taxon>
        <taxon>Brachycera</taxon>
        <taxon>Muscomorpha</taxon>
        <taxon>Ephydroidea</taxon>
        <taxon>Drosophilidae</taxon>
        <taxon>Drosophila</taxon>
    </lineage>
</organism>
<accession>A0ABM1P4W9</accession>
<dbReference type="GeneID" id="108613365"/>
<evidence type="ECO:0000313" key="3">
    <source>
        <dbReference type="RefSeq" id="XP_017862255.1"/>
    </source>
</evidence>
<feature type="signal peptide" evidence="1">
    <location>
        <begin position="1"/>
        <end position="22"/>
    </location>
</feature>
<protein>
    <submittedName>
        <fullName evidence="3">Uncharacterized protein LOC108613365 isoform X1</fullName>
    </submittedName>
    <submittedName>
        <fullName evidence="4">Uncharacterized protein LOC108613365 isoform X2</fullName>
    </submittedName>
</protein>
<gene>
    <name evidence="3 4" type="primary">LOC108613365</name>
</gene>
<evidence type="ECO:0000313" key="4">
    <source>
        <dbReference type="RefSeq" id="XP_017862256.1"/>
    </source>
</evidence>